<dbReference type="PANTHER" id="PTHR24238:SF47">
    <property type="entry name" value="ECDYSTEROIDS_DOPAMINE RECEPTOR-RELATED"/>
    <property type="match status" value="1"/>
</dbReference>
<keyword evidence="13" id="KW-1185">Reference proteome</keyword>
<feature type="transmembrane region" description="Helical" evidence="10">
    <location>
        <begin position="189"/>
        <end position="210"/>
    </location>
</feature>
<dbReference type="RefSeq" id="XP_020892994.1">
    <property type="nucleotide sequence ID" value="XM_021037335.2"/>
</dbReference>
<dbReference type="PRINTS" id="PR00237">
    <property type="entry name" value="GPCRRHODOPSN"/>
</dbReference>
<dbReference type="Pfam" id="PF00001">
    <property type="entry name" value="7tm_1"/>
    <property type="match status" value="1"/>
</dbReference>
<comment type="subcellular location">
    <subcellularLocation>
        <location evidence="1">Membrane</location>
        <topology evidence="1">Multi-pass membrane protein</topology>
    </subcellularLocation>
</comment>
<dbReference type="EnsemblMetazoa" id="XM_028657057.1">
    <property type="protein sequence ID" value="XP_028512858.1"/>
    <property type="gene ID" value="LOC110232186"/>
</dbReference>
<dbReference type="PANTHER" id="PTHR24238">
    <property type="entry name" value="G-PROTEIN COUPLED RECEPTOR"/>
    <property type="match status" value="1"/>
</dbReference>
<evidence type="ECO:0000256" key="5">
    <source>
        <dbReference type="ARBA" id="ARBA00023136"/>
    </source>
</evidence>
<accession>A0A913WRF6</accession>
<dbReference type="CDD" id="cd00637">
    <property type="entry name" value="7tm_classA_rhodopsin-like"/>
    <property type="match status" value="1"/>
</dbReference>
<dbReference type="SUPFAM" id="SSF81321">
    <property type="entry name" value="Family A G protein-coupled receptor-like"/>
    <property type="match status" value="1"/>
</dbReference>
<dbReference type="PROSITE" id="PS00237">
    <property type="entry name" value="G_PROTEIN_RECEP_F1_1"/>
    <property type="match status" value="1"/>
</dbReference>
<evidence type="ECO:0000256" key="2">
    <source>
        <dbReference type="ARBA" id="ARBA00022692"/>
    </source>
</evidence>
<evidence type="ECO:0000256" key="6">
    <source>
        <dbReference type="ARBA" id="ARBA00023170"/>
    </source>
</evidence>
<protein>
    <recommendedName>
        <fullName evidence="11">G-protein coupled receptors family 1 profile domain-containing protein</fullName>
    </recommendedName>
</protein>
<keyword evidence="3 10" id="KW-1133">Transmembrane helix</keyword>
<evidence type="ECO:0000259" key="11">
    <source>
        <dbReference type="PROSITE" id="PS50262"/>
    </source>
</evidence>
<evidence type="ECO:0000256" key="1">
    <source>
        <dbReference type="ARBA" id="ARBA00004141"/>
    </source>
</evidence>
<feature type="transmembrane region" description="Helical" evidence="10">
    <location>
        <begin position="140"/>
        <end position="161"/>
    </location>
</feature>
<dbReference type="RefSeq" id="XP_020892985.1">
    <property type="nucleotide sequence ID" value="XM_021037326.2"/>
</dbReference>
<name>A0A913WRF6_EXADI</name>
<proteinExistence type="inferred from homology"/>
<comment type="similarity">
    <text evidence="8">Belongs to the G-protein coupled receptor 1 family.</text>
</comment>
<dbReference type="SMART" id="SM01381">
    <property type="entry name" value="7TM_GPCR_Srsx"/>
    <property type="match status" value="1"/>
</dbReference>
<evidence type="ECO:0000256" key="8">
    <source>
        <dbReference type="RuleBase" id="RU000688"/>
    </source>
</evidence>
<dbReference type="Proteomes" id="UP000887567">
    <property type="component" value="Unplaced"/>
</dbReference>
<dbReference type="PROSITE" id="PS50262">
    <property type="entry name" value="G_PROTEIN_RECEP_F1_2"/>
    <property type="match status" value="1"/>
</dbReference>
<dbReference type="OrthoDB" id="5987936at2759"/>
<dbReference type="EnsemblMetazoa" id="XM_021037326.2">
    <property type="protein sequence ID" value="XP_020892985.1"/>
    <property type="gene ID" value="LOC110232186"/>
</dbReference>
<organism evidence="12 13">
    <name type="scientific">Exaiptasia diaphana</name>
    <name type="common">Tropical sea anemone</name>
    <name type="synonym">Aiptasia pulchella</name>
    <dbReference type="NCBI Taxonomy" id="2652724"/>
    <lineage>
        <taxon>Eukaryota</taxon>
        <taxon>Metazoa</taxon>
        <taxon>Cnidaria</taxon>
        <taxon>Anthozoa</taxon>
        <taxon>Hexacorallia</taxon>
        <taxon>Actiniaria</taxon>
        <taxon>Aiptasiidae</taxon>
        <taxon>Exaiptasia</taxon>
    </lineage>
</organism>
<feature type="region of interest" description="Disordered" evidence="9">
    <location>
        <begin position="224"/>
        <end position="254"/>
    </location>
</feature>
<feature type="transmembrane region" description="Helical" evidence="10">
    <location>
        <begin position="27"/>
        <end position="51"/>
    </location>
</feature>
<dbReference type="Gene3D" id="1.20.1070.10">
    <property type="entry name" value="Rhodopsin 7-helix transmembrane proteins"/>
    <property type="match status" value="1"/>
</dbReference>
<keyword evidence="2 8" id="KW-0812">Transmembrane</keyword>
<evidence type="ECO:0000313" key="12">
    <source>
        <dbReference type="EnsemblMetazoa" id="XP_020892985.1"/>
    </source>
</evidence>
<dbReference type="GO" id="GO:0004930">
    <property type="term" value="F:G protein-coupled receptor activity"/>
    <property type="evidence" value="ECO:0007669"/>
    <property type="project" value="UniProtKB-KW"/>
</dbReference>
<feature type="compositionally biased region" description="Polar residues" evidence="9">
    <location>
        <begin position="236"/>
        <end position="251"/>
    </location>
</feature>
<feature type="transmembrane region" description="Helical" evidence="10">
    <location>
        <begin position="264"/>
        <end position="286"/>
    </location>
</feature>
<dbReference type="RefSeq" id="XP_028512862.1">
    <property type="nucleotide sequence ID" value="XM_028657061.1"/>
</dbReference>
<keyword evidence="7 8" id="KW-0807">Transducer</keyword>
<dbReference type="RefSeq" id="XP_028512858.1">
    <property type="nucleotide sequence ID" value="XM_028657057.1"/>
</dbReference>
<feature type="domain" description="G-protein coupled receptors family 1 profile" evidence="11">
    <location>
        <begin position="40"/>
        <end position="320"/>
    </location>
</feature>
<dbReference type="InterPro" id="IPR000276">
    <property type="entry name" value="GPCR_Rhodpsn"/>
</dbReference>
<keyword evidence="6 8" id="KW-0675">Receptor</keyword>
<dbReference type="RefSeq" id="XP_020892976.1">
    <property type="nucleotide sequence ID" value="XM_021037317.2"/>
</dbReference>
<dbReference type="KEGG" id="epa:110232186"/>
<evidence type="ECO:0000313" key="13">
    <source>
        <dbReference type="Proteomes" id="UP000887567"/>
    </source>
</evidence>
<keyword evidence="4 8" id="KW-0297">G-protein coupled receptor</keyword>
<dbReference type="EnsemblMetazoa" id="XM_021037335.2">
    <property type="protein sequence ID" value="XP_020892994.1"/>
    <property type="gene ID" value="LOC110232186"/>
</dbReference>
<feature type="transmembrane region" description="Helical" evidence="10">
    <location>
        <begin position="98"/>
        <end position="119"/>
    </location>
</feature>
<evidence type="ECO:0000256" key="10">
    <source>
        <dbReference type="SAM" id="Phobius"/>
    </source>
</evidence>
<dbReference type="GeneID" id="110232186"/>
<evidence type="ECO:0000256" key="3">
    <source>
        <dbReference type="ARBA" id="ARBA00022989"/>
    </source>
</evidence>
<dbReference type="GO" id="GO:0016020">
    <property type="term" value="C:membrane"/>
    <property type="evidence" value="ECO:0007669"/>
    <property type="project" value="UniProtKB-SubCell"/>
</dbReference>
<reference evidence="12" key="1">
    <citation type="submission" date="2022-11" db="UniProtKB">
        <authorList>
            <consortium name="EnsemblMetazoa"/>
        </authorList>
    </citation>
    <scope>IDENTIFICATION</scope>
</reference>
<dbReference type="EnsemblMetazoa" id="XM_028657061.1">
    <property type="protein sequence ID" value="XP_028512862.1"/>
    <property type="gene ID" value="LOC110232186"/>
</dbReference>
<evidence type="ECO:0000256" key="4">
    <source>
        <dbReference type="ARBA" id="ARBA00023040"/>
    </source>
</evidence>
<evidence type="ECO:0000256" key="7">
    <source>
        <dbReference type="ARBA" id="ARBA00023224"/>
    </source>
</evidence>
<keyword evidence="5 10" id="KW-0472">Membrane</keyword>
<dbReference type="AlphaFoldDB" id="A0A913WRF6"/>
<dbReference type="OMA" id="THANSVH"/>
<evidence type="ECO:0000256" key="9">
    <source>
        <dbReference type="SAM" id="MobiDB-lite"/>
    </source>
</evidence>
<sequence>MNNLTEKANGNVSFAATNYNELRVIKFIIYLLICLFSVTGNTLVILSVIFFKRLKTVPNIFIANLAACDLVTTLSSIPFDLPAEELGYWPYGEAMCKILWPLATFTTTSAAFTLVSISADRYGALCHPLNFRYKITRRKCAFVMGFVYFLAALAVSPYLVFLRLFPPDGPDGLPQCGEDWPELQLRKSYTVFLFAIQYGIPLVIMTYIYFRLGCLLQKNTRKAGEMSSKKNPPQRKISQYSTTSGSSQCSLQRRKEQNDKTVKMFFVIVMIFLVFMLPNQILWILYDFGNSQELFDHIDLVAFVCRAFTYTNSVLNALVYGACNISFRRAFKAIIRCKCGKSHQREDMRSRSIKKGRFSEMNSTRTRSPPIARDSPKRTCNTRFKKTDSCESIEGSFNSDTNPTSPGNSLNKYYKTDLNGSISTKRLIKHDDRDYKSMREKKTNSVDNKGQCNGIAKEKYVNINNNIQIFTFEDSKETKL</sequence>
<dbReference type="InterPro" id="IPR017452">
    <property type="entry name" value="GPCR_Rhodpsn_7TM"/>
</dbReference>
<feature type="region of interest" description="Disordered" evidence="9">
    <location>
        <begin position="359"/>
        <end position="378"/>
    </location>
</feature>
<feature type="transmembrane region" description="Helical" evidence="10">
    <location>
        <begin position="60"/>
        <end position="78"/>
    </location>
</feature>
<dbReference type="EnsemblMetazoa" id="XM_021037317.2">
    <property type="protein sequence ID" value="XP_020892976.1"/>
    <property type="gene ID" value="LOC110232186"/>
</dbReference>